<keyword evidence="1" id="KW-0732">Signal</keyword>
<reference evidence="3 4" key="1">
    <citation type="submission" date="2020-08" db="EMBL/GenBank/DDBJ databases">
        <title>Acidobacteriota in marine sediments use diverse sulfur dissimilation pathways.</title>
        <authorList>
            <person name="Wasmund K."/>
        </authorList>
    </citation>
    <scope>NUCLEOTIDE SEQUENCE [LARGE SCALE GENOMIC DNA]</scope>
    <source>
        <strain evidence="3">MAG AM4</strain>
    </source>
</reference>
<dbReference type="Pfam" id="PF07603">
    <property type="entry name" value="Lcl_C"/>
    <property type="match status" value="1"/>
</dbReference>
<name>A0A8J7CE84_9BACT</name>
<gene>
    <name evidence="3" type="ORF">IFK94_06880</name>
</gene>
<sequence>MMKRNHVTAVMIILAVCMTIQFVVAEDGAAEMRFQVSGEGSVSDAETGLHWTTKDNQEDIDWHKATTYCHELVLDRSSNWRLPTIEELEAIFDERGYRGPLSVKISRSSSWSSTRDGSSSALYFDFNYGSQGTSVLELSGDLRALCVRDSDEKAE</sequence>
<dbReference type="InterPro" id="IPR011460">
    <property type="entry name" value="Lcl_C"/>
</dbReference>
<evidence type="ECO:0000259" key="2">
    <source>
        <dbReference type="Pfam" id="PF07603"/>
    </source>
</evidence>
<dbReference type="Proteomes" id="UP000648239">
    <property type="component" value="Unassembled WGS sequence"/>
</dbReference>
<evidence type="ECO:0000256" key="1">
    <source>
        <dbReference type="SAM" id="SignalP"/>
    </source>
</evidence>
<organism evidence="3 4">
    <name type="scientific">Candidatus Polarisedimenticola svalbardensis</name>
    <dbReference type="NCBI Taxonomy" id="2886004"/>
    <lineage>
        <taxon>Bacteria</taxon>
        <taxon>Pseudomonadati</taxon>
        <taxon>Acidobacteriota</taxon>
        <taxon>Candidatus Polarisedimenticolia</taxon>
        <taxon>Candidatus Polarisedimenticolales</taxon>
        <taxon>Candidatus Polarisedimenticolaceae</taxon>
        <taxon>Candidatus Polarisedimenticola</taxon>
    </lineage>
</organism>
<evidence type="ECO:0000313" key="3">
    <source>
        <dbReference type="EMBL" id="MBD3867829.1"/>
    </source>
</evidence>
<protein>
    <submittedName>
        <fullName evidence="3">DUF1566 domain-containing protein</fullName>
    </submittedName>
</protein>
<feature type="domain" description="Lcl C-terminal" evidence="2">
    <location>
        <begin position="41"/>
        <end position="148"/>
    </location>
</feature>
<accession>A0A8J7CE84</accession>
<proteinExistence type="predicted"/>
<feature type="chain" id="PRO_5035168986" evidence="1">
    <location>
        <begin position="26"/>
        <end position="155"/>
    </location>
</feature>
<dbReference type="AlphaFoldDB" id="A0A8J7CE84"/>
<comment type="caution">
    <text evidence="3">The sequence shown here is derived from an EMBL/GenBank/DDBJ whole genome shotgun (WGS) entry which is preliminary data.</text>
</comment>
<feature type="signal peptide" evidence="1">
    <location>
        <begin position="1"/>
        <end position="25"/>
    </location>
</feature>
<dbReference type="EMBL" id="JACXWD010000016">
    <property type="protein sequence ID" value="MBD3867829.1"/>
    <property type="molecule type" value="Genomic_DNA"/>
</dbReference>
<evidence type="ECO:0000313" key="4">
    <source>
        <dbReference type="Proteomes" id="UP000648239"/>
    </source>
</evidence>